<evidence type="ECO:0000313" key="1">
    <source>
        <dbReference type="EMBL" id="QHT05518.1"/>
    </source>
</evidence>
<name>A0A6C0CLM7_9ZZZZ</name>
<dbReference type="Gene3D" id="3.30.310.10">
    <property type="entry name" value="TATA-Binding Protein"/>
    <property type="match status" value="1"/>
</dbReference>
<organism evidence="1">
    <name type="scientific">viral metagenome</name>
    <dbReference type="NCBI Taxonomy" id="1070528"/>
    <lineage>
        <taxon>unclassified sequences</taxon>
        <taxon>metagenomes</taxon>
        <taxon>organismal metagenomes</taxon>
    </lineage>
</organism>
<dbReference type="EMBL" id="MN739456">
    <property type="protein sequence ID" value="QHT05518.1"/>
    <property type="molecule type" value="Genomic_DNA"/>
</dbReference>
<dbReference type="InterPro" id="IPR012295">
    <property type="entry name" value="TBP_dom_sf"/>
</dbReference>
<sequence length="429" mass="50509">MSVIDSEWKQFIQTMDMNCVLDTYSTSSNDDIGQEYSDSEESTKNSVQNNNIIERLPCEELYISTQTRIFFLNVHQLNVDTIFWNTPIIPYYNTVDGVIKKQMRLVCKTREEFESYISYRDKEIYFTEKIIKQIDNPNARKIKFKDVRKLTVGISKKDIMNCHGKNKNAFINCFAMILRIKHENKFHEIHVKVFNTGRMAIPGIVNENLLAKTKTLLIKVLQPNFETALHLIPEEESPEVERLVKGKINKETNKKEKSYFEKVKPKSNVLINSNFNCGYYIQQEKLRSILRDKYKLNPVYDPSMYPGVKCKFYYNNEIGYKPELQKGRLDEEDKNVTMTELDELTLEKYTKISFMIFRTGNCLIVGNCTKEILTYVYEFVKMVLMDEYENIHAKHDAPVTKIKKSKPRKKVVKFTKEYYNNLLNSQKSI</sequence>
<reference evidence="1" key="1">
    <citation type="journal article" date="2020" name="Nature">
        <title>Giant virus diversity and host interactions through global metagenomics.</title>
        <authorList>
            <person name="Schulz F."/>
            <person name="Roux S."/>
            <person name="Paez-Espino D."/>
            <person name="Jungbluth S."/>
            <person name="Walsh D.A."/>
            <person name="Denef V.J."/>
            <person name="McMahon K.D."/>
            <person name="Konstantinidis K.T."/>
            <person name="Eloe-Fadrosh E.A."/>
            <person name="Kyrpides N.C."/>
            <person name="Woyke T."/>
        </authorList>
    </citation>
    <scope>NUCLEOTIDE SEQUENCE</scope>
    <source>
        <strain evidence="1">GVMAG-M-3300021375-17</strain>
    </source>
</reference>
<proteinExistence type="predicted"/>
<dbReference type="AlphaFoldDB" id="A0A6C0CLM7"/>
<dbReference type="SUPFAM" id="SSF55945">
    <property type="entry name" value="TATA-box binding protein-like"/>
    <property type="match status" value="1"/>
</dbReference>
<protein>
    <submittedName>
        <fullName evidence="1">Uncharacterized protein</fullName>
    </submittedName>
</protein>
<accession>A0A6C0CLM7</accession>